<evidence type="ECO:0000256" key="4">
    <source>
        <dbReference type="HAMAP-Rule" id="MF_00689"/>
    </source>
</evidence>
<dbReference type="InterPro" id="IPR016181">
    <property type="entry name" value="Acyl_CoA_acyltransferase"/>
</dbReference>
<dbReference type="NCBIfam" id="NF002346">
    <property type="entry name" value="PRK01305.2-3"/>
    <property type="match status" value="1"/>
</dbReference>
<dbReference type="HAMAP" id="MF_00689">
    <property type="entry name" value="Bpt"/>
    <property type="match status" value="1"/>
</dbReference>
<dbReference type="GO" id="GO:0008914">
    <property type="term" value="F:leucyl-tRNA--protein transferase activity"/>
    <property type="evidence" value="ECO:0007669"/>
    <property type="project" value="UniProtKB-UniRule"/>
</dbReference>
<dbReference type="EC" id="2.3.2.29" evidence="4"/>
<sequence length="254" mass="29102">MTMKLDESLFTVPGVGRGLRFYVTGATPCPYLDGQMERKAFTHLNQSAPDTLHNQLSEAGFRRSQSVAYRPACPSCNACRSVRVDASQFSPSRNQDRILKRNADLVRRPVAPKATREQFRLLKRYLVSRHEGGGMSDMGFREFAGMVNETPVQTLMFEYREGPEEDAPLVGVSLTDVLRDGFSMVYTFFDTRQPKRSLGTYMILDHIRSAEDYGLPHVYLGYWIKQSPKMDYKRRFQPLEVLDGAVWRPLEEDK</sequence>
<dbReference type="SUPFAM" id="SSF55729">
    <property type="entry name" value="Acyl-CoA N-acyltransferases (Nat)"/>
    <property type="match status" value="1"/>
</dbReference>
<feature type="domain" description="N-end aminoacyl transferase N-terminal" evidence="5">
    <location>
        <begin position="28"/>
        <end position="96"/>
    </location>
</feature>
<comment type="catalytic activity">
    <reaction evidence="4">
        <text>N-terminal L-glutamyl-[protein] + L-leucyl-tRNA(Leu) = N-terminal L-leucyl-L-glutamyl-[protein] + tRNA(Leu) + H(+)</text>
        <dbReference type="Rhea" id="RHEA:50412"/>
        <dbReference type="Rhea" id="RHEA-COMP:9613"/>
        <dbReference type="Rhea" id="RHEA-COMP:9622"/>
        <dbReference type="Rhea" id="RHEA-COMP:12664"/>
        <dbReference type="Rhea" id="RHEA-COMP:12668"/>
        <dbReference type="ChEBI" id="CHEBI:15378"/>
        <dbReference type="ChEBI" id="CHEBI:64721"/>
        <dbReference type="ChEBI" id="CHEBI:78442"/>
        <dbReference type="ChEBI" id="CHEBI:78494"/>
        <dbReference type="ChEBI" id="CHEBI:133041"/>
        <dbReference type="EC" id="2.3.2.29"/>
    </reaction>
</comment>
<evidence type="ECO:0000259" key="6">
    <source>
        <dbReference type="Pfam" id="PF04377"/>
    </source>
</evidence>
<keyword evidence="1 4" id="KW-0963">Cytoplasm</keyword>
<dbReference type="NCBIfam" id="NF002342">
    <property type="entry name" value="PRK01305.1-3"/>
    <property type="match status" value="1"/>
</dbReference>
<keyword evidence="8" id="KW-1185">Reference proteome</keyword>
<evidence type="ECO:0000256" key="2">
    <source>
        <dbReference type="ARBA" id="ARBA00022679"/>
    </source>
</evidence>
<name>A0A399RBZ4_9PROT</name>
<comment type="catalytic activity">
    <reaction evidence="4">
        <text>N-terminal L-aspartyl-[protein] + L-leucyl-tRNA(Leu) = N-terminal L-leucyl-L-aspartyl-[protein] + tRNA(Leu) + H(+)</text>
        <dbReference type="Rhea" id="RHEA:50420"/>
        <dbReference type="Rhea" id="RHEA-COMP:9613"/>
        <dbReference type="Rhea" id="RHEA-COMP:9622"/>
        <dbReference type="Rhea" id="RHEA-COMP:12669"/>
        <dbReference type="Rhea" id="RHEA-COMP:12674"/>
        <dbReference type="ChEBI" id="CHEBI:15378"/>
        <dbReference type="ChEBI" id="CHEBI:64720"/>
        <dbReference type="ChEBI" id="CHEBI:78442"/>
        <dbReference type="ChEBI" id="CHEBI:78494"/>
        <dbReference type="ChEBI" id="CHEBI:133042"/>
        <dbReference type="EC" id="2.3.2.29"/>
    </reaction>
</comment>
<keyword evidence="3 4" id="KW-0012">Acyltransferase</keyword>
<dbReference type="OrthoDB" id="9782022at2"/>
<dbReference type="PIRSF" id="PIRSF037208">
    <property type="entry name" value="ATE_pro_prd"/>
    <property type="match status" value="1"/>
</dbReference>
<dbReference type="InterPro" id="IPR017138">
    <property type="entry name" value="Asp_Glu_LeuTrfase"/>
</dbReference>
<dbReference type="PANTHER" id="PTHR21367">
    <property type="entry name" value="ARGININE-TRNA-PROTEIN TRANSFERASE 1"/>
    <property type="match status" value="1"/>
</dbReference>
<gene>
    <name evidence="4" type="primary">bpt</name>
    <name evidence="7" type="ORF">D1222_11950</name>
</gene>
<dbReference type="InterPro" id="IPR030700">
    <property type="entry name" value="N-end_Aminoacyl_Trfase"/>
</dbReference>
<evidence type="ECO:0000256" key="3">
    <source>
        <dbReference type="ARBA" id="ARBA00023315"/>
    </source>
</evidence>
<organism evidence="7 8">
    <name type="scientific">Henriciella algicola</name>
    <dbReference type="NCBI Taxonomy" id="1608422"/>
    <lineage>
        <taxon>Bacteria</taxon>
        <taxon>Pseudomonadati</taxon>
        <taxon>Pseudomonadota</taxon>
        <taxon>Alphaproteobacteria</taxon>
        <taxon>Hyphomonadales</taxon>
        <taxon>Hyphomonadaceae</taxon>
        <taxon>Henriciella</taxon>
    </lineage>
</organism>
<dbReference type="PANTHER" id="PTHR21367:SF1">
    <property type="entry name" value="ARGINYL-TRNA--PROTEIN TRANSFERASE 1"/>
    <property type="match status" value="1"/>
</dbReference>
<dbReference type="GO" id="GO:0071596">
    <property type="term" value="P:ubiquitin-dependent protein catabolic process via the N-end rule pathway"/>
    <property type="evidence" value="ECO:0007669"/>
    <property type="project" value="InterPro"/>
</dbReference>
<dbReference type="GO" id="GO:0005737">
    <property type="term" value="C:cytoplasm"/>
    <property type="evidence" value="ECO:0007669"/>
    <property type="project" value="UniProtKB-SubCell"/>
</dbReference>
<dbReference type="RefSeq" id="WP_119454481.1">
    <property type="nucleotide sequence ID" value="NZ_QWGA01000007.1"/>
</dbReference>
<evidence type="ECO:0000313" key="8">
    <source>
        <dbReference type="Proteomes" id="UP000265845"/>
    </source>
</evidence>
<dbReference type="Proteomes" id="UP000265845">
    <property type="component" value="Unassembled WGS sequence"/>
</dbReference>
<dbReference type="Pfam" id="PF04377">
    <property type="entry name" value="ATE_C"/>
    <property type="match status" value="1"/>
</dbReference>
<feature type="domain" description="N-end rule aminoacyl transferase C-terminal" evidence="6">
    <location>
        <begin position="117"/>
        <end position="243"/>
    </location>
</feature>
<comment type="caution">
    <text evidence="7">The sequence shown here is derived from an EMBL/GenBank/DDBJ whole genome shotgun (WGS) entry which is preliminary data.</text>
</comment>
<accession>A0A399RBZ4</accession>
<dbReference type="NCBIfam" id="NF002343">
    <property type="entry name" value="PRK01305.1-4"/>
    <property type="match status" value="1"/>
</dbReference>
<dbReference type="InterPro" id="IPR007472">
    <property type="entry name" value="N-end_Aminoacyl_Trfase_C"/>
</dbReference>
<protein>
    <recommendedName>
        <fullName evidence="4">Aspartate/glutamate leucyltransferase</fullName>
        <ecNumber evidence="4">2.3.2.29</ecNumber>
    </recommendedName>
</protein>
<dbReference type="InterPro" id="IPR007471">
    <property type="entry name" value="N-end_Aminoacyl_Trfase_N"/>
</dbReference>
<proteinExistence type="inferred from homology"/>
<comment type="function">
    <text evidence="4">Functions in the N-end rule pathway of protein degradation where it conjugates Leu from its aminoacyl-tRNA to the N-termini of proteins containing an N-terminal aspartate or glutamate.</text>
</comment>
<dbReference type="Pfam" id="PF04376">
    <property type="entry name" value="ATE_N"/>
    <property type="match status" value="1"/>
</dbReference>
<evidence type="ECO:0000256" key="1">
    <source>
        <dbReference type="ARBA" id="ARBA00022490"/>
    </source>
</evidence>
<evidence type="ECO:0000313" key="7">
    <source>
        <dbReference type="EMBL" id="RIJ29066.1"/>
    </source>
</evidence>
<comment type="similarity">
    <text evidence="4">Belongs to the R-transferase family. Bpt subfamily.</text>
</comment>
<reference evidence="7 8" key="1">
    <citation type="submission" date="2018-08" db="EMBL/GenBank/DDBJ databases">
        <title>Henriciella mobilis sp. nov., isolated from seawater.</title>
        <authorList>
            <person name="Cheng H."/>
            <person name="Wu Y.-H."/>
            <person name="Xu X.-W."/>
            <person name="Guo L.-L."/>
        </authorList>
    </citation>
    <scope>NUCLEOTIDE SEQUENCE [LARGE SCALE GENOMIC DNA]</scope>
    <source>
        <strain evidence="7 8">CCUG67844</strain>
    </source>
</reference>
<dbReference type="AlphaFoldDB" id="A0A399RBZ4"/>
<keyword evidence="2 4" id="KW-0808">Transferase</keyword>
<dbReference type="GO" id="GO:0004057">
    <property type="term" value="F:arginyl-tRNA--protein transferase activity"/>
    <property type="evidence" value="ECO:0007669"/>
    <property type="project" value="InterPro"/>
</dbReference>
<comment type="subcellular location">
    <subcellularLocation>
        <location evidence="4">Cytoplasm</location>
    </subcellularLocation>
</comment>
<evidence type="ECO:0000259" key="5">
    <source>
        <dbReference type="Pfam" id="PF04376"/>
    </source>
</evidence>
<dbReference type="EMBL" id="QWGA01000007">
    <property type="protein sequence ID" value="RIJ29066.1"/>
    <property type="molecule type" value="Genomic_DNA"/>
</dbReference>